<dbReference type="EMBL" id="AQGS01000003">
    <property type="protein sequence ID" value="EPS45805.1"/>
    <property type="molecule type" value="Genomic_DNA"/>
</dbReference>
<evidence type="ECO:0000256" key="1">
    <source>
        <dbReference type="SAM" id="MobiDB-lite"/>
    </source>
</evidence>
<sequence>MARQRALSPNSLRPGPSRSSAPALPRQNASSFITLAEEHYLSSNTAESFKYLNKALSLPDYNIRKNTARAKILGIFVFVAFNSRLRERALPVAKDDCLDIIKQLLFNGEYASQLLHDALYCMSLLQHWSGEATEASFYKLIVLRHCLFFRRDCGSKALLKHWNEFNTEIAVDYDAKSRDLEYMWLKRPRGIDAISTGPRDKGLSIQGVLVPRRSVPEAGDKKDQTVSSQRLSPLRWVRIVFVILLAIWLQFLWRCLTSDREEEEEEEG</sequence>
<comment type="caution">
    <text evidence="2">The sequence shown here is derived from an EMBL/GenBank/DDBJ whole genome shotgun (WGS) entry which is preliminary data.</text>
</comment>
<organism evidence="2 3">
    <name type="scientific">Dactylellina haptotyla (strain CBS 200.50)</name>
    <name type="common">Nematode-trapping fungus</name>
    <name type="synonym">Monacrosporium haptotylum</name>
    <dbReference type="NCBI Taxonomy" id="1284197"/>
    <lineage>
        <taxon>Eukaryota</taxon>
        <taxon>Fungi</taxon>
        <taxon>Dikarya</taxon>
        <taxon>Ascomycota</taxon>
        <taxon>Pezizomycotina</taxon>
        <taxon>Orbiliomycetes</taxon>
        <taxon>Orbiliales</taxon>
        <taxon>Orbiliaceae</taxon>
        <taxon>Dactylellina</taxon>
    </lineage>
</organism>
<dbReference type="HOGENOM" id="CLU_1038359_0_0_1"/>
<proteinExistence type="predicted"/>
<reference evidence="2 3" key="1">
    <citation type="journal article" date="2013" name="PLoS Genet.">
        <title>Genomic mechanisms accounting for the adaptation to parasitism in nematode-trapping fungi.</title>
        <authorList>
            <person name="Meerupati T."/>
            <person name="Andersson K.M."/>
            <person name="Friman E."/>
            <person name="Kumar D."/>
            <person name="Tunlid A."/>
            <person name="Ahren D."/>
        </authorList>
    </citation>
    <scope>NUCLEOTIDE SEQUENCE [LARGE SCALE GENOMIC DNA]</scope>
    <source>
        <strain evidence="2 3">CBS 200.50</strain>
    </source>
</reference>
<evidence type="ECO:0000313" key="2">
    <source>
        <dbReference type="EMBL" id="EPS45805.1"/>
    </source>
</evidence>
<name>S8AS46_DACHA</name>
<keyword evidence="3" id="KW-1185">Reference proteome</keyword>
<dbReference type="AlphaFoldDB" id="S8AS46"/>
<protein>
    <submittedName>
        <fullName evidence="2">Uncharacterized protein</fullName>
    </submittedName>
</protein>
<feature type="region of interest" description="Disordered" evidence="1">
    <location>
        <begin position="1"/>
        <end position="26"/>
    </location>
</feature>
<gene>
    <name evidence="2" type="ORF">H072_163</name>
</gene>
<dbReference type="Proteomes" id="UP000015100">
    <property type="component" value="Unassembled WGS sequence"/>
</dbReference>
<evidence type="ECO:0000313" key="3">
    <source>
        <dbReference type="Proteomes" id="UP000015100"/>
    </source>
</evidence>
<accession>S8AS46</accession>
<dbReference type="OrthoDB" id="10563967at2759"/>
<reference evidence="3" key="2">
    <citation type="submission" date="2013-04" db="EMBL/GenBank/DDBJ databases">
        <title>Genomic mechanisms accounting for the adaptation to parasitism in nematode-trapping fungi.</title>
        <authorList>
            <person name="Ahren D.G."/>
        </authorList>
    </citation>
    <scope>NUCLEOTIDE SEQUENCE [LARGE SCALE GENOMIC DNA]</scope>
    <source>
        <strain evidence="3">CBS 200.50</strain>
    </source>
</reference>